<keyword evidence="7 14" id="KW-0067">ATP-binding</keyword>
<keyword evidence="3 14" id="KW-0547">Nucleotide-binding</keyword>
<evidence type="ECO:0000256" key="6">
    <source>
        <dbReference type="ARBA" id="ARBA00022806"/>
    </source>
</evidence>
<dbReference type="GO" id="GO:0004386">
    <property type="term" value="F:helicase activity"/>
    <property type="evidence" value="ECO:0007669"/>
    <property type="project" value="UniProtKB-KW"/>
</dbReference>
<feature type="binding site" evidence="14">
    <location>
        <position position="171"/>
    </location>
    <ligand>
        <name>[4Fe-4S] cluster</name>
        <dbReference type="ChEBI" id="CHEBI:49883"/>
    </ligand>
</feature>
<keyword evidence="2 14" id="KW-0479">Metal-binding</keyword>
<dbReference type="InterPro" id="IPR027417">
    <property type="entry name" value="P-loop_NTPase"/>
</dbReference>
<comment type="similarity">
    <text evidence="14">Belongs to the helicase family. RAD3/XPD subfamily.</text>
</comment>
<evidence type="ECO:0000256" key="3">
    <source>
        <dbReference type="ARBA" id="ARBA00022741"/>
    </source>
</evidence>
<dbReference type="PANTHER" id="PTHR11472:SF34">
    <property type="entry name" value="REGULATOR OF TELOMERE ELONGATION HELICASE 1"/>
    <property type="match status" value="1"/>
</dbReference>
<evidence type="ECO:0000256" key="9">
    <source>
        <dbReference type="ARBA" id="ARBA00023014"/>
    </source>
</evidence>
<dbReference type="NCBIfam" id="TIGR00604">
    <property type="entry name" value="rad3"/>
    <property type="match status" value="1"/>
</dbReference>
<evidence type="ECO:0000256" key="7">
    <source>
        <dbReference type="ARBA" id="ARBA00022840"/>
    </source>
</evidence>
<dbReference type="InterPro" id="IPR006554">
    <property type="entry name" value="Helicase-like_DEXD_c2"/>
</dbReference>
<dbReference type="Pfam" id="PF23116">
    <property type="entry name" value="HHD_RTEL1"/>
    <property type="match status" value="2"/>
</dbReference>
<protein>
    <recommendedName>
        <fullName evidence="14">Regulator of telomere elongation helicase 1</fullName>
        <ecNumber evidence="14">5.6.2.-</ecNumber>
    </recommendedName>
</protein>
<dbReference type="InterPro" id="IPR013020">
    <property type="entry name" value="Rad3/Chl1-like"/>
</dbReference>
<keyword evidence="4 14" id="KW-0227">DNA damage</keyword>
<evidence type="ECO:0000256" key="12">
    <source>
        <dbReference type="ARBA" id="ARBA00023235"/>
    </source>
</evidence>
<dbReference type="Gene3D" id="1.20.1160.20">
    <property type="match status" value="2"/>
</dbReference>
<evidence type="ECO:0000313" key="18">
    <source>
        <dbReference type="RefSeq" id="XP_057385952.1"/>
    </source>
</evidence>
<dbReference type="HAMAP" id="MF_03065">
    <property type="entry name" value="RTEL1"/>
    <property type="match status" value="1"/>
</dbReference>
<dbReference type="SUPFAM" id="SSF52540">
    <property type="entry name" value="P-loop containing nucleoside triphosphate hydrolases"/>
    <property type="match status" value="2"/>
</dbReference>
<dbReference type="CDD" id="cd18788">
    <property type="entry name" value="SF2_C_XPD"/>
    <property type="match status" value="1"/>
</dbReference>
<dbReference type="InterPro" id="IPR010614">
    <property type="entry name" value="RAD3-like_helicase_DEAD"/>
</dbReference>
<keyword evidence="5 14" id="KW-0378">Hydrolase</keyword>
<dbReference type="InterPro" id="IPR030845">
    <property type="entry name" value="RTEL1"/>
</dbReference>
<keyword evidence="6 14" id="KW-0347">Helicase</keyword>
<keyword evidence="10 14" id="KW-0238">DNA-binding</keyword>
<feature type="region of interest" description="Disordered" evidence="15">
    <location>
        <begin position="1145"/>
        <end position="1217"/>
    </location>
</feature>
<feature type="short sequence motif" description="Nuclear localization signal" evidence="14">
    <location>
        <begin position="150"/>
        <end position="166"/>
    </location>
</feature>
<sequence length="1217" mass="132733">MPKITLNGVTVDFPFQPYKCQEEYMSKVLECLQKKVNGVLESPTGTGKTLCLLCSTLAWREHLRDAVSARRIAERASGELFLDRALASWGNAVPEGDVPACYADVPKIIYASRTHSQLTQAIRELRNTSYRPRVCVLGSREQLCIHPEVKKQESNHMQVHLCRKKVASRSCHFYNNVEEKSLEQELASPILDIEDLVRSGTRHRLCPYYLSRNLKQQADIIFMPYNYLLDTKSRRAHGIDLKGTVVVFDEAHNVEKMCEEAASFDLTPHDVASGLDVIDQVLQEQTKVARQTELHPEFSADSAGSGLNLELEDLAKLKTILLRLEGAIDAVELPGGDGGVTKPGSYIFELFAEAQITFHTKGCILDSLDQIIQHLAGRAGLFASTAGLQKLADVIQIVFSVDPAEGGPGSMVGPGCQSYKVHIHPDAGHRRTAQRSDAWNATAARKQGKVLSYWCFSPGHSMRELVRQGVRTLILTSGTLAPVSSFTLEMQIPFPVCLENPHVIDKHQIWVGIVPKGPDGAQLSSAFDKRFSDECLSSLGKALGNIARVVPHGLLVFFPSYPVMEKSLAFWRARDFARKLEVLKPLFVEPRTKGGFSEVMEAFYTRVAAPGSSGAAFLAVCRGKASEGLDFADANGRGVIVTGLPYPPRMDPRVVLKMQFLDEMKGQNGARDQPPAPAPQFLSGHDWYRQQASRAVNQAIGRVIRHRHDYGAVFLCDHRFSSADARAQLPSWVRPHVKVYDSFGHVIRDVAQFFRVAQRTMPVLAPRAAAPSLGEGEGAASVAVSPGPLRTRKAMSLDVHVPSLRRRGTGSPVAGDAEGSLCVEYEQEPVRAQRRPVGLLAALEHSELLAEGPGEEALPAEEEAPRHSAPWGPREKRPAEEQRGRRRKVRLVGGPEGPEAGTDTGGAKLFMAAVKQALSQASFDTFTQALRDYKSSDDLAALAAHLGPLFAEDPKKHSLLQGFYQFVRPHHKQQFEEVCRQLTGRGCSSRPEHGPRREGAQPALDPSGRREPDPKLTVSQGAARQLDPREHLNQGRPHLASGLLPAGDPSRRPPEGSGAPGAKKQPPAVSAYLADAHRALGATGYSQLLAALTTYKQDDDFEKVVAVVASLTTAKPEDLSLLQRFGMFVRPHHKQRFRRTCAGLGTQAPGPWEGSPAAPSDLVCGARGPGPSQPEKPPGKTQSKIFSFLTQRPARGAGAPGPAPPAPCGQAQSEWGL</sequence>
<keyword evidence="12 14" id="KW-0413">Isomerase</keyword>
<evidence type="ECO:0000259" key="16">
    <source>
        <dbReference type="PROSITE" id="PS51193"/>
    </source>
</evidence>
<dbReference type="Pfam" id="PF06733">
    <property type="entry name" value="DEAD_2"/>
    <property type="match status" value="1"/>
</dbReference>
<comment type="function">
    <text evidence="14">A probable ATP-dependent DNA helicase implicated in telomere-length regulation, DNA repair and the maintenance of genomic stability. Acts as an anti-recombinase to counteract toxic recombination and limit crossover during meiosis. Regulates meiotic recombination and crossover homeostasis by physically dissociating strand invasion events and thereby promotes noncrossover repair by meiotic synthesis dependent strand annealing (SDSA) as well as disassembly of D loop recombination intermediates. Also disassembles T loops and prevents telomere fragility by counteracting telomeric G4-DNA structures, which together ensure the dynamics and stability of the telomere.</text>
</comment>
<dbReference type="InterPro" id="IPR006555">
    <property type="entry name" value="ATP-dep_Helicase_C"/>
</dbReference>
<evidence type="ECO:0000313" key="17">
    <source>
        <dbReference type="Proteomes" id="UP001652580"/>
    </source>
</evidence>
<evidence type="ECO:0000256" key="11">
    <source>
        <dbReference type="ARBA" id="ARBA00023204"/>
    </source>
</evidence>
<comment type="catalytic activity">
    <reaction evidence="14">
        <text>ATP + H2O = ADP + phosphate + H(+)</text>
        <dbReference type="Rhea" id="RHEA:13065"/>
        <dbReference type="ChEBI" id="CHEBI:15377"/>
        <dbReference type="ChEBI" id="CHEBI:15378"/>
        <dbReference type="ChEBI" id="CHEBI:30616"/>
        <dbReference type="ChEBI" id="CHEBI:43474"/>
        <dbReference type="ChEBI" id="CHEBI:456216"/>
    </reaction>
</comment>
<dbReference type="Pfam" id="PF23109">
    <property type="entry name" value="ARCH_RTEL1"/>
    <property type="match status" value="1"/>
</dbReference>
<dbReference type="EC" id="5.6.2.-" evidence="14"/>
<evidence type="ECO:0000256" key="15">
    <source>
        <dbReference type="SAM" id="MobiDB-lite"/>
    </source>
</evidence>
<feature type="binding site" evidence="14">
    <location>
        <position position="162"/>
    </location>
    <ligand>
        <name>[4Fe-4S] cluster</name>
        <dbReference type="ChEBI" id="CHEBI:49883"/>
    </ligand>
</feature>
<feature type="region of interest" description="Disordered" evidence="15">
    <location>
        <begin position="985"/>
        <end position="1067"/>
    </location>
</feature>
<evidence type="ECO:0000256" key="4">
    <source>
        <dbReference type="ARBA" id="ARBA00022763"/>
    </source>
</evidence>
<feature type="compositionally biased region" description="Basic and acidic residues" evidence="15">
    <location>
        <begin position="990"/>
        <end position="999"/>
    </location>
</feature>
<accession>A0ABM3S7X1</accession>
<dbReference type="CDD" id="cd13932">
    <property type="entry name" value="HN_RTEL1"/>
    <property type="match status" value="2"/>
</dbReference>
<dbReference type="GeneID" id="103015133"/>
<comment type="subunit">
    <text evidence="14">Interacts with TERF1. Interacts (via PIP-box) with PCNA; the interaction is direct and essential for suppressing telomere fragility. Interacts with MMS19; the interaction mediates the association of RTEL1 with the cytosolic iron-sulfur protein assembly (CIA) complex.</text>
</comment>
<evidence type="ECO:0000256" key="14">
    <source>
        <dbReference type="HAMAP-Rule" id="MF_03065"/>
    </source>
</evidence>
<proteinExistence type="inferred from homology"/>
<dbReference type="Gene3D" id="3.40.50.300">
    <property type="entry name" value="P-loop containing nucleotide triphosphate hydrolases"/>
    <property type="match status" value="2"/>
</dbReference>
<dbReference type="SMART" id="SM00491">
    <property type="entry name" value="HELICc2"/>
    <property type="match status" value="1"/>
</dbReference>
<dbReference type="RefSeq" id="XP_057385952.1">
    <property type="nucleotide sequence ID" value="XM_057529969.1"/>
</dbReference>
<dbReference type="InterPro" id="IPR057498">
    <property type="entry name" value="Rtel1_ARCH"/>
</dbReference>
<keyword evidence="17" id="KW-1185">Reference proteome</keyword>
<gene>
    <name evidence="14 18" type="primary">RTEL1</name>
</gene>
<evidence type="ECO:0000256" key="10">
    <source>
        <dbReference type="ARBA" id="ARBA00023125"/>
    </source>
</evidence>
<dbReference type="PROSITE" id="PS51193">
    <property type="entry name" value="HELICASE_ATP_BIND_2"/>
    <property type="match status" value="1"/>
</dbReference>
<keyword evidence="13 14" id="KW-0539">Nucleus</keyword>
<reference evidence="18" key="1">
    <citation type="submission" date="2025-08" db="UniProtKB">
        <authorList>
            <consortium name="RefSeq"/>
        </authorList>
    </citation>
    <scope>IDENTIFICATION</scope>
</reference>
<feature type="domain" description="Helicase ATP-binding" evidence="16">
    <location>
        <begin position="7"/>
        <end position="295"/>
    </location>
</feature>
<feature type="compositionally biased region" description="Basic and acidic residues" evidence="15">
    <location>
        <begin position="873"/>
        <end position="883"/>
    </location>
</feature>
<feature type="compositionally biased region" description="Polar residues" evidence="15">
    <location>
        <begin position="1180"/>
        <end position="1190"/>
    </location>
</feature>
<dbReference type="CDD" id="cd17970">
    <property type="entry name" value="DEAHc_FancJ"/>
    <property type="match status" value="1"/>
</dbReference>
<keyword evidence="1 14" id="KW-0004">4Fe-4S</keyword>
<organism evidence="17 18">
    <name type="scientific">Balaenoptera acutorostrata</name>
    <name type="common">Common minke whale</name>
    <name type="synonym">Balaena rostrata</name>
    <dbReference type="NCBI Taxonomy" id="9767"/>
    <lineage>
        <taxon>Eukaryota</taxon>
        <taxon>Metazoa</taxon>
        <taxon>Chordata</taxon>
        <taxon>Craniata</taxon>
        <taxon>Vertebrata</taxon>
        <taxon>Euteleostomi</taxon>
        <taxon>Mammalia</taxon>
        <taxon>Eutheria</taxon>
        <taxon>Laurasiatheria</taxon>
        <taxon>Artiodactyla</taxon>
        <taxon>Whippomorpha</taxon>
        <taxon>Cetacea</taxon>
        <taxon>Mysticeti</taxon>
        <taxon>Balaenopteridae</taxon>
        <taxon>Balaenoptera</taxon>
    </lineage>
</organism>
<comment type="caution">
    <text evidence="14">Lacks conserved residue(s) required for the propagation of feature annotation.</text>
</comment>
<evidence type="ECO:0000256" key="13">
    <source>
        <dbReference type="ARBA" id="ARBA00023242"/>
    </source>
</evidence>
<feature type="binding site" evidence="14">
    <location>
        <position position="144"/>
    </location>
    <ligand>
        <name>[4Fe-4S] cluster</name>
        <dbReference type="ChEBI" id="CHEBI:49883"/>
    </ligand>
</feature>
<dbReference type="SMART" id="SM00488">
    <property type="entry name" value="DEXDc2"/>
    <property type="match status" value="1"/>
</dbReference>
<name>A0ABM3S7X1_BALAC</name>
<keyword evidence="9 14" id="KW-0411">Iron-sulfur</keyword>
<evidence type="ECO:0000256" key="2">
    <source>
        <dbReference type="ARBA" id="ARBA00022723"/>
    </source>
</evidence>
<dbReference type="InterPro" id="IPR045028">
    <property type="entry name" value="DinG/Rad3-like"/>
</dbReference>
<feature type="binding site" evidence="14">
    <location>
        <position position="206"/>
    </location>
    <ligand>
        <name>[4Fe-4S] cluster</name>
        <dbReference type="ChEBI" id="CHEBI:49883"/>
    </ligand>
</feature>
<evidence type="ECO:0000256" key="8">
    <source>
        <dbReference type="ARBA" id="ARBA00023004"/>
    </source>
</evidence>
<dbReference type="Proteomes" id="UP001652580">
    <property type="component" value="Chromosome 15"/>
</dbReference>
<evidence type="ECO:0000256" key="5">
    <source>
        <dbReference type="ARBA" id="ARBA00022801"/>
    </source>
</evidence>
<evidence type="ECO:0000256" key="1">
    <source>
        <dbReference type="ARBA" id="ARBA00022485"/>
    </source>
</evidence>
<dbReference type="PANTHER" id="PTHR11472">
    <property type="entry name" value="DNA REPAIR DEAD HELICASE RAD3/XP-D SUBFAMILY MEMBER"/>
    <property type="match status" value="1"/>
</dbReference>
<feature type="region of interest" description="Disordered" evidence="15">
    <location>
        <begin position="853"/>
        <end position="904"/>
    </location>
</feature>
<comment type="subcellular location">
    <subcellularLocation>
        <location evidence="14">Nucleus</location>
    </subcellularLocation>
    <text evidence="14">Colocalizes with PCNA within the replication foci in S-phase cells.</text>
</comment>
<dbReference type="Pfam" id="PF13307">
    <property type="entry name" value="Helicase_C_2"/>
    <property type="match status" value="1"/>
</dbReference>
<dbReference type="InterPro" id="IPR049909">
    <property type="entry name" value="Rtel1_HHD"/>
</dbReference>
<dbReference type="InterPro" id="IPR014013">
    <property type="entry name" value="Helic_SF1/SF2_ATP-bd_DinG/Rad3"/>
</dbReference>
<keyword evidence="8 14" id="KW-0408">Iron</keyword>
<feature type="compositionally biased region" description="Low complexity" evidence="15">
    <location>
        <begin position="1208"/>
        <end position="1217"/>
    </location>
</feature>
<keyword evidence="11 14" id="KW-0234">DNA repair</keyword>